<dbReference type="EC" id="2.7.11.1" evidence="3"/>
<feature type="region of interest" description="Disordered" evidence="26">
    <location>
        <begin position="266"/>
        <end position="625"/>
    </location>
</feature>
<evidence type="ECO:0000256" key="13">
    <source>
        <dbReference type="ARBA" id="ARBA00022838"/>
    </source>
</evidence>
<feature type="region of interest" description="Disordered" evidence="26">
    <location>
        <begin position="648"/>
        <end position="690"/>
    </location>
</feature>
<evidence type="ECO:0000256" key="26">
    <source>
        <dbReference type="SAM" id="MobiDB-lite"/>
    </source>
</evidence>
<evidence type="ECO:0000256" key="20">
    <source>
        <dbReference type="ARBA" id="ARBA00023637"/>
    </source>
</evidence>
<comment type="catalytic activity">
    <reaction evidence="23">
        <text>L-threonyl-[protein] + ATP = O-phospho-L-threonyl-[protein] + ADP + H(+)</text>
        <dbReference type="Rhea" id="RHEA:46608"/>
        <dbReference type="Rhea" id="RHEA-COMP:11060"/>
        <dbReference type="Rhea" id="RHEA-COMP:11605"/>
        <dbReference type="ChEBI" id="CHEBI:15378"/>
        <dbReference type="ChEBI" id="CHEBI:30013"/>
        <dbReference type="ChEBI" id="CHEBI:30616"/>
        <dbReference type="ChEBI" id="CHEBI:61977"/>
        <dbReference type="ChEBI" id="CHEBI:456216"/>
        <dbReference type="EC" id="2.7.11.1"/>
    </reaction>
    <physiologicalReaction direction="left-to-right" evidence="23">
        <dbReference type="Rhea" id="RHEA:46609"/>
    </physiologicalReaction>
</comment>
<dbReference type="PANTHER" id="PTHR24058:SF103">
    <property type="entry name" value="SERINE_THREONINE-PROTEIN KINASE PRP4 HOMOLOG"/>
    <property type="match status" value="1"/>
</dbReference>
<evidence type="ECO:0000256" key="22">
    <source>
        <dbReference type="ARBA" id="ARBA00046964"/>
    </source>
</evidence>
<dbReference type="Gene3D" id="3.30.200.20">
    <property type="entry name" value="Phosphorylase Kinase, domain 1"/>
    <property type="match status" value="1"/>
</dbReference>
<feature type="compositionally biased region" description="Basic and acidic residues" evidence="26">
    <location>
        <begin position="68"/>
        <end position="83"/>
    </location>
</feature>
<keyword evidence="11" id="KW-0547">Nucleotide-binding</keyword>
<keyword evidence="10" id="KW-0747">Spliceosome</keyword>
<evidence type="ECO:0000256" key="24">
    <source>
        <dbReference type="ARBA" id="ARBA00048977"/>
    </source>
</evidence>
<evidence type="ECO:0000256" key="7">
    <source>
        <dbReference type="ARBA" id="ARBA00022553"/>
    </source>
</evidence>
<feature type="compositionally biased region" description="Basic and acidic residues" evidence="26">
    <location>
        <begin position="276"/>
        <end position="306"/>
    </location>
</feature>
<evidence type="ECO:0000256" key="25">
    <source>
        <dbReference type="SAM" id="Coils"/>
    </source>
</evidence>
<feature type="compositionally biased region" description="Acidic residues" evidence="26">
    <location>
        <begin position="308"/>
        <end position="332"/>
    </location>
</feature>
<evidence type="ECO:0000256" key="16">
    <source>
        <dbReference type="ARBA" id="ARBA00022990"/>
    </source>
</evidence>
<dbReference type="GO" id="GO:0005681">
    <property type="term" value="C:spliceosomal complex"/>
    <property type="evidence" value="ECO:0007669"/>
    <property type="project" value="UniProtKB-KW"/>
</dbReference>
<dbReference type="KEGG" id="bgt:106070195"/>
<keyword evidence="16" id="KW-0007">Acetylation</keyword>
<evidence type="ECO:0000256" key="14">
    <source>
        <dbReference type="ARBA" id="ARBA00022840"/>
    </source>
</evidence>
<protein>
    <recommendedName>
        <fullName evidence="20">Serine/threonine-protein kinase PRP4 homolog</fullName>
        <ecNumber evidence="3">2.7.11.1</ecNumber>
    </recommendedName>
    <alternativeName>
        <fullName evidence="21">PRP4 pre-mRNA-processing factor 4 homolog</fullName>
    </alternativeName>
</protein>
<reference evidence="28" key="1">
    <citation type="submission" date="2020-05" db="UniProtKB">
        <authorList>
            <consortium name="EnsemblMetazoa"/>
        </authorList>
    </citation>
    <scope>IDENTIFICATION</scope>
    <source>
        <strain evidence="28">BB02</strain>
    </source>
</reference>
<dbReference type="SMART" id="SM00220">
    <property type="entry name" value="S_TKc"/>
    <property type="match status" value="1"/>
</dbReference>
<comment type="subcellular location">
    <subcellularLocation>
        <location evidence="2">Chromosome</location>
        <location evidence="2">Centromere</location>
        <location evidence="2">Kinetochore</location>
    </subcellularLocation>
    <subcellularLocation>
        <location evidence="1">Nucleus</location>
    </subcellularLocation>
</comment>
<dbReference type="Proteomes" id="UP000076420">
    <property type="component" value="Unassembled WGS sequence"/>
</dbReference>
<dbReference type="GO" id="GO:0000776">
    <property type="term" value="C:kinetochore"/>
    <property type="evidence" value="ECO:0007669"/>
    <property type="project" value="UniProtKB-KW"/>
</dbReference>
<evidence type="ECO:0000256" key="9">
    <source>
        <dbReference type="ARBA" id="ARBA00022679"/>
    </source>
</evidence>
<evidence type="ECO:0000256" key="8">
    <source>
        <dbReference type="ARBA" id="ARBA00022664"/>
    </source>
</evidence>
<dbReference type="InterPro" id="IPR011009">
    <property type="entry name" value="Kinase-like_dom_sf"/>
</dbReference>
<evidence type="ECO:0000256" key="4">
    <source>
        <dbReference type="ARBA" id="ARBA00022454"/>
    </source>
</evidence>
<dbReference type="SUPFAM" id="SSF56112">
    <property type="entry name" value="Protein kinase-like (PK-like)"/>
    <property type="match status" value="1"/>
</dbReference>
<evidence type="ECO:0000256" key="15">
    <source>
        <dbReference type="ARBA" id="ARBA00022843"/>
    </source>
</evidence>
<feature type="region of interest" description="Disordered" evidence="26">
    <location>
        <begin position="182"/>
        <end position="201"/>
    </location>
</feature>
<organism evidence="28 29">
    <name type="scientific">Biomphalaria glabrata</name>
    <name type="common">Bloodfluke planorb</name>
    <name type="synonym">Freshwater snail</name>
    <dbReference type="NCBI Taxonomy" id="6526"/>
    <lineage>
        <taxon>Eukaryota</taxon>
        <taxon>Metazoa</taxon>
        <taxon>Spiralia</taxon>
        <taxon>Lophotrochozoa</taxon>
        <taxon>Mollusca</taxon>
        <taxon>Gastropoda</taxon>
        <taxon>Heterobranchia</taxon>
        <taxon>Euthyneura</taxon>
        <taxon>Panpulmonata</taxon>
        <taxon>Hygrophila</taxon>
        <taxon>Lymnaeoidea</taxon>
        <taxon>Planorbidae</taxon>
        <taxon>Biomphalaria</taxon>
    </lineage>
</organism>
<name>A0A2C9JVU0_BIOGL</name>
<feature type="coiled-coil region" evidence="25">
    <location>
        <begin position="123"/>
        <end position="150"/>
    </location>
</feature>
<dbReference type="PROSITE" id="PS50011">
    <property type="entry name" value="PROTEIN_KINASE_DOM"/>
    <property type="match status" value="1"/>
</dbReference>
<dbReference type="Gene3D" id="1.10.510.10">
    <property type="entry name" value="Transferase(Phosphotransferase) domain 1"/>
    <property type="match status" value="1"/>
</dbReference>
<keyword evidence="25" id="KW-0175">Coiled coil</keyword>
<dbReference type="FunFam" id="1.10.510.10:FF:000078">
    <property type="entry name" value="Serine/threonine-protein kinase PRP4 homolog"/>
    <property type="match status" value="1"/>
</dbReference>
<keyword evidence="14" id="KW-0067">ATP-binding</keyword>
<evidence type="ECO:0000256" key="1">
    <source>
        <dbReference type="ARBA" id="ARBA00004123"/>
    </source>
</evidence>
<keyword evidence="15" id="KW-0832">Ubl conjugation</keyword>
<dbReference type="PROSITE" id="PS00108">
    <property type="entry name" value="PROTEIN_KINASE_ST"/>
    <property type="match status" value="1"/>
</dbReference>
<evidence type="ECO:0000259" key="27">
    <source>
        <dbReference type="PROSITE" id="PS50011"/>
    </source>
</evidence>
<dbReference type="GO" id="GO:0005524">
    <property type="term" value="F:ATP binding"/>
    <property type="evidence" value="ECO:0007669"/>
    <property type="project" value="UniProtKB-KW"/>
</dbReference>
<dbReference type="InterPro" id="IPR044092">
    <property type="entry name" value="STKc_PRP4"/>
</dbReference>
<feature type="compositionally biased region" description="Basic and acidic residues" evidence="26">
    <location>
        <begin position="381"/>
        <end position="549"/>
    </location>
</feature>
<evidence type="ECO:0000256" key="12">
    <source>
        <dbReference type="ARBA" id="ARBA00022777"/>
    </source>
</evidence>
<dbReference type="InterPro" id="IPR000719">
    <property type="entry name" value="Prot_kinase_dom"/>
</dbReference>
<evidence type="ECO:0000256" key="3">
    <source>
        <dbReference type="ARBA" id="ARBA00012513"/>
    </source>
</evidence>
<dbReference type="GO" id="GO:0045292">
    <property type="term" value="P:mRNA cis splicing, via spliceosome"/>
    <property type="evidence" value="ECO:0007669"/>
    <property type="project" value="InterPro"/>
</dbReference>
<evidence type="ECO:0000313" key="28">
    <source>
        <dbReference type="EnsemblMetazoa" id="BGLB008839-PB"/>
    </source>
</evidence>
<dbReference type="InterPro" id="IPR008271">
    <property type="entry name" value="Ser/Thr_kinase_AS"/>
</dbReference>
<keyword evidence="4" id="KW-0158">Chromosome</keyword>
<evidence type="ECO:0000256" key="11">
    <source>
        <dbReference type="ARBA" id="ARBA00022741"/>
    </source>
</evidence>
<keyword evidence="9" id="KW-0808">Transferase</keyword>
<evidence type="ECO:0000256" key="17">
    <source>
        <dbReference type="ARBA" id="ARBA00023187"/>
    </source>
</evidence>
<dbReference type="EnsemblMetazoa" id="BGLB008839-RB">
    <property type="protein sequence ID" value="BGLB008839-PB"/>
    <property type="gene ID" value="BGLB008839"/>
</dbReference>
<accession>A0A2C9JVU0</accession>
<dbReference type="OrthoDB" id="3967at2759"/>
<keyword evidence="18" id="KW-0539">Nucleus</keyword>
<feature type="domain" description="Protein kinase" evidence="27">
    <location>
        <begin position="773"/>
        <end position="1089"/>
    </location>
</feature>
<keyword evidence="5" id="KW-1017">Isopeptide bond</keyword>
<feature type="compositionally biased region" description="Basic and acidic residues" evidence="26">
    <location>
        <begin position="562"/>
        <end position="600"/>
    </location>
</feature>
<feature type="compositionally biased region" description="Basic residues" evidence="26">
    <location>
        <begin position="363"/>
        <end position="377"/>
    </location>
</feature>
<feature type="compositionally biased region" description="Acidic residues" evidence="26">
    <location>
        <begin position="610"/>
        <end position="625"/>
    </location>
</feature>
<keyword evidence="12" id="KW-0418">Kinase</keyword>
<comment type="catalytic activity">
    <reaction evidence="24">
        <text>L-seryl-[protein] + ATP = O-phospho-L-seryl-[protein] + ADP + H(+)</text>
        <dbReference type="Rhea" id="RHEA:17989"/>
        <dbReference type="Rhea" id="RHEA-COMP:9863"/>
        <dbReference type="Rhea" id="RHEA-COMP:11604"/>
        <dbReference type="ChEBI" id="CHEBI:15378"/>
        <dbReference type="ChEBI" id="CHEBI:29999"/>
        <dbReference type="ChEBI" id="CHEBI:30616"/>
        <dbReference type="ChEBI" id="CHEBI:83421"/>
        <dbReference type="ChEBI" id="CHEBI:456216"/>
        <dbReference type="EC" id="2.7.11.1"/>
    </reaction>
    <physiologicalReaction direction="left-to-right" evidence="24">
        <dbReference type="Rhea" id="RHEA:17990"/>
    </physiologicalReaction>
</comment>
<dbReference type="FunFam" id="3.30.200.20:FF:000123">
    <property type="entry name" value="serine/threonine-protein kinase PRP4 homolog"/>
    <property type="match status" value="1"/>
</dbReference>
<keyword evidence="7" id="KW-0597">Phosphoprotein</keyword>
<evidence type="ECO:0000256" key="10">
    <source>
        <dbReference type="ARBA" id="ARBA00022728"/>
    </source>
</evidence>
<dbReference type="InterPro" id="IPR050494">
    <property type="entry name" value="Ser_Thr_dual-spec_kinase"/>
</dbReference>
<dbReference type="PANTHER" id="PTHR24058">
    <property type="entry name" value="DUAL SPECIFICITY PROTEIN KINASE"/>
    <property type="match status" value="1"/>
</dbReference>
<dbReference type="VEuPathDB" id="VectorBase:BGLAX_050291"/>
<evidence type="ECO:0000313" key="29">
    <source>
        <dbReference type="Proteomes" id="UP000076420"/>
    </source>
</evidence>
<keyword evidence="8" id="KW-0507">mRNA processing</keyword>
<evidence type="ECO:0000256" key="5">
    <source>
        <dbReference type="ARBA" id="ARBA00022499"/>
    </source>
</evidence>
<comment type="subunit">
    <text evidence="22">Interacts with CLK1 C-terminus. Associates with the U5 snRNP and NCOR1 deacetylase complexes. Identified in the spliceosome C complex.</text>
</comment>
<dbReference type="STRING" id="6526.A0A2C9JVU0"/>
<feature type="compositionally biased region" description="Basic residues" evidence="26">
    <location>
        <begin position="27"/>
        <end position="58"/>
    </location>
</feature>
<proteinExistence type="inferred from homology"/>
<dbReference type="CDD" id="cd14135">
    <property type="entry name" value="STKc_PRP4"/>
    <property type="match status" value="1"/>
</dbReference>
<keyword evidence="17" id="KW-0508">mRNA splicing</keyword>
<keyword evidence="13" id="KW-0995">Kinetochore</keyword>
<evidence type="ECO:0000256" key="23">
    <source>
        <dbReference type="ARBA" id="ARBA00048659"/>
    </source>
</evidence>
<gene>
    <name evidence="28" type="primary">106070195</name>
</gene>
<evidence type="ECO:0000256" key="18">
    <source>
        <dbReference type="ARBA" id="ARBA00023242"/>
    </source>
</evidence>
<dbReference type="Pfam" id="PF00069">
    <property type="entry name" value="Pkinase"/>
    <property type="match status" value="1"/>
</dbReference>
<evidence type="ECO:0000256" key="21">
    <source>
        <dbReference type="ARBA" id="ARBA00031858"/>
    </source>
</evidence>
<feature type="compositionally biased region" description="Basic and acidic residues" evidence="26">
    <location>
        <begin position="346"/>
        <end position="360"/>
    </location>
</feature>
<evidence type="ECO:0000256" key="19">
    <source>
        <dbReference type="ARBA" id="ARBA00023596"/>
    </source>
</evidence>
<evidence type="ECO:0000256" key="6">
    <source>
        <dbReference type="ARBA" id="ARBA00022527"/>
    </source>
</evidence>
<dbReference type="AlphaFoldDB" id="A0A2C9JVU0"/>
<dbReference type="VEuPathDB" id="VectorBase:BGLB008839"/>
<evidence type="ECO:0000256" key="2">
    <source>
        <dbReference type="ARBA" id="ARBA00004629"/>
    </source>
</evidence>
<dbReference type="GO" id="GO:0004674">
    <property type="term" value="F:protein serine/threonine kinase activity"/>
    <property type="evidence" value="ECO:0007669"/>
    <property type="project" value="UniProtKB-KW"/>
</dbReference>
<feature type="region of interest" description="Disordered" evidence="26">
    <location>
        <begin position="1"/>
        <end position="83"/>
    </location>
</feature>
<sequence length="1093" mass="127296">MADRLDYRKYSDYKSKLRDNPVSEKRDKKKHKHKHKHKNKHKHGSKDRSRKHKKKRHSSSSVEVEDLALEHGKRQRLNEDDAELERLEAARQALRAELNGRPGDEAFRAINLIAKGYLTDSEEEEGEVEHEHLQEELRKAKEVLARMDSQTNLSSGSADAHLREISRNEFTQFEDFRISKSRDEIGGDDSDVGVVTSDGRVPENHHLRHTKLIDYRDTPESTDLLDEGLELLDSVGIPSSGLSVSKLTPSLAARLGPEVSSVRAKVQSLVQSSKLKPFDKESRPSNRKDQGHPKMERDEKENRVVEILDSDQEEGETRDDDDIIQIDDDDVIEISKNSRQQRKPSAHLDQDLAIIEEKSHGPSPKKKPDRKSRKSPSRKSGNFEKVDIRSGNERESSRSRRDESHKLEDGRRKREEIGRREDAWRDEQRGGDSQRRPGRDDRWPAVDGRRREEMRRLAESRERRESERLENRRQPERSEWLDRRRDDPRQQRDDPRQRDDSRQQRDDPRQQRDDPRQQRDDPRQLRDDPRQQRDDPRQQRDDPRLLDRNGRRRTPSPFMGRRYRDGPDRGRESDRRGRSSERDKDRGGSKGPEDKFKDSLSEGLALQHDDSDDDEELDINLDDDEEDADAIIERRRKERQALLEKLKLTNHTEDSNSMDVSVISVEPPTHGLPALSQPYQEEDNSQSSNVREDTYNNVHSVKISFIIWEVKKSKGDVVDMFADTEDMFSENYNSPGLRRGLPGVAENPNLTDNWDDAEGYYRVRISEILDKRYSVYAYKGQGMFSNVIMCRDAARGNTDVAIKVIRNNDMMLKTGMKELEFLRKLNDADPDDKFHCLRLYRHFYHKQHLCLVFEPLSMNLREVLKKYGKDVGLHIKAVRSYSQQLLLALKLLRKCSILHADIKPDNILVNESKMVLKLCDFGSASHVSENDITPYLVSRFYRAPEIILGLGYDHNIDTWSVGCTLFELYTGKILFPGTSNNDMLKTIMDYKGRIPNKMIRKGMFKDQHFDSSYNFKHHEMDKITQREKVTVMSSINATKDMLAEMVPYNRLPEDQLRKVTQLKDLLDKLLTLDPSKRIPINQALSHPFITEKI</sequence>
<feature type="compositionally biased region" description="Basic and acidic residues" evidence="26">
    <location>
        <begin position="1"/>
        <end position="26"/>
    </location>
</feature>
<comment type="similarity">
    <text evidence="19">Belongs to the protein kinase superfamily. CMGC Ser/Thr protein kinase family.</text>
</comment>
<keyword evidence="6" id="KW-0723">Serine/threonine-protein kinase</keyword>